<dbReference type="InterPro" id="IPR040256">
    <property type="entry name" value="At4g02000-like"/>
</dbReference>
<accession>R0EZJ6</accession>
<gene>
    <name evidence="3" type="ORF">CARUB_v10027591mg</name>
</gene>
<proteinExistence type="predicted"/>
<evidence type="ECO:0000256" key="1">
    <source>
        <dbReference type="SAM" id="MobiDB-lite"/>
    </source>
</evidence>
<name>R0EZJ6_9BRAS</name>
<reference evidence="4" key="1">
    <citation type="journal article" date="2013" name="Nat. Genet.">
        <title>The Capsella rubella genome and the genomic consequences of rapid mating system evolution.</title>
        <authorList>
            <person name="Slotte T."/>
            <person name="Hazzouri K.M."/>
            <person name="Agren J.A."/>
            <person name="Koenig D."/>
            <person name="Maumus F."/>
            <person name="Guo Y.L."/>
            <person name="Steige K."/>
            <person name="Platts A.E."/>
            <person name="Escobar J.S."/>
            <person name="Newman L.K."/>
            <person name="Wang W."/>
            <person name="Mandakova T."/>
            <person name="Vello E."/>
            <person name="Smith L.M."/>
            <person name="Henz S.R."/>
            <person name="Steffen J."/>
            <person name="Takuno S."/>
            <person name="Brandvain Y."/>
            <person name="Coop G."/>
            <person name="Andolfatto P."/>
            <person name="Hu T.T."/>
            <person name="Blanchette M."/>
            <person name="Clark R.M."/>
            <person name="Quesneville H."/>
            <person name="Nordborg M."/>
            <person name="Gaut B.S."/>
            <person name="Lysak M.A."/>
            <person name="Jenkins J."/>
            <person name="Grimwood J."/>
            <person name="Chapman J."/>
            <person name="Prochnik S."/>
            <person name="Shu S."/>
            <person name="Rokhsar D."/>
            <person name="Schmutz J."/>
            <person name="Weigel D."/>
            <person name="Wright S.I."/>
        </authorList>
    </citation>
    <scope>NUCLEOTIDE SEQUENCE [LARGE SCALE GENOMIC DNA]</scope>
    <source>
        <strain evidence="4">cv. Monte Gargano</strain>
    </source>
</reference>
<dbReference type="PANTHER" id="PTHR31286:SF99">
    <property type="entry name" value="DUF4283 DOMAIN-CONTAINING PROTEIN"/>
    <property type="match status" value="1"/>
</dbReference>
<evidence type="ECO:0000259" key="2">
    <source>
        <dbReference type="Pfam" id="PF14111"/>
    </source>
</evidence>
<sequence length="155" mass="17367">MMEIGEKEHPPGDPPDAGGSWAQRAAGGSSGGRVNPESVLSEDFVEARLNLEFPDVEDGEPVFTVGQEVVEAMSGLWKQCMIVKVFGKNISIAAMSRKLNELWKPRGAMHVLDLPRQFFMVRFEIEEEYLEALTGGPWRVFGSYLMTLIRYETRS</sequence>
<dbReference type="AlphaFoldDB" id="R0EZJ6"/>
<dbReference type="Pfam" id="PF14111">
    <property type="entry name" value="DUF4283"/>
    <property type="match status" value="1"/>
</dbReference>
<feature type="compositionally biased region" description="Low complexity" evidence="1">
    <location>
        <begin position="17"/>
        <end position="27"/>
    </location>
</feature>
<evidence type="ECO:0000313" key="4">
    <source>
        <dbReference type="Proteomes" id="UP000029121"/>
    </source>
</evidence>
<keyword evidence="4" id="KW-1185">Reference proteome</keyword>
<protein>
    <recommendedName>
        <fullName evidence="2">DUF4283 domain-containing protein</fullName>
    </recommendedName>
</protein>
<dbReference type="InterPro" id="IPR025558">
    <property type="entry name" value="DUF4283"/>
</dbReference>
<dbReference type="Proteomes" id="UP000029121">
    <property type="component" value="Unassembled WGS sequence"/>
</dbReference>
<organism evidence="3 4">
    <name type="scientific">Capsella rubella</name>
    <dbReference type="NCBI Taxonomy" id="81985"/>
    <lineage>
        <taxon>Eukaryota</taxon>
        <taxon>Viridiplantae</taxon>
        <taxon>Streptophyta</taxon>
        <taxon>Embryophyta</taxon>
        <taxon>Tracheophyta</taxon>
        <taxon>Spermatophyta</taxon>
        <taxon>Magnoliopsida</taxon>
        <taxon>eudicotyledons</taxon>
        <taxon>Gunneridae</taxon>
        <taxon>Pentapetalae</taxon>
        <taxon>rosids</taxon>
        <taxon>malvids</taxon>
        <taxon>Brassicales</taxon>
        <taxon>Brassicaceae</taxon>
        <taxon>Camelineae</taxon>
        <taxon>Capsella</taxon>
    </lineage>
</organism>
<feature type="region of interest" description="Disordered" evidence="1">
    <location>
        <begin position="1"/>
        <end position="37"/>
    </location>
</feature>
<dbReference type="PANTHER" id="PTHR31286">
    <property type="entry name" value="GLYCINE-RICH CELL WALL STRUCTURAL PROTEIN 1.8-LIKE"/>
    <property type="match status" value="1"/>
</dbReference>
<dbReference type="EMBL" id="KB870812">
    <property type="protein sequence ID" value="EOA14396.1"/>
    <property type="molecule type" value="Genomic_DNA"/>
</dbReference>
<feature type="domain" description="DUF4283" evidence="2">
    <location>
        <begin position="75"/>
        <end position="148"/>
    </location>
</feature>
<dbReference type="eggNOG" id="KOG1075">
    <property type="taxonomic scope" value="Eukaryota"/>
</dbReference>
<evidence type="ECO:0000313" key="3">
    <source>
        <dbReference type="EMBL" id="EOA14396.1"/>
    </source>
</evidence>
<feature type="compositionally biased region" description="Basic and acidic residues" evidence="1">
    <location>
        <begin position="1"/>
        <end position="11"/>
    </location>
</feature>